<keyword evidence="6" id="KW-0863">Zinc-finger</keyword>
<dbReference type="Pfam" id="PF01485">
    <property type="entry name" value="IBR"/>
    <property type="match status" value="2"/>
</dbReference>
<evidence type="ECO:0000256" key="1">
    <source>
        <dbReference type="ARBA" id="ARBA00001798"/>
    </source>
</evidence>
<keyword evidence="4" id="KW-0479">Metal-binding</keyword>
<dbReference type="EMBL" id="KZ613467">
    <property type="protein sequence ID" value="PMD26698.1"/>
    <property type="molecule type" value="Genomic_DNA"/>
</dbReference>
<dbReference type="AlphaFoldDB" id="A0A2J6QKA4"/>
<organism evidence="10 11">
    <name type="scientific">Hyaloscypha hepaticicola</name>
    <dbReference type="NCBI Taxonomy" id="2082293"/>
    <lineage>
        <taxon>Eukaryota</taxon>
        <taxon>Fungi</taxon>
        <taxon>Dikarya</taxon>
        <taxon>Ascomycota</taxon>
        <taxon>Pezizomycotina</taxon>
        <taxon>Leotiomycetes</taxon>
        <taxon>Helotiales</taxon>
        <taxon>Hyaloscyphaceae</taxon>
        <taxon>Hyaloscypha</taxon>
    </lineage>
</organism>
<dbReference type="STRING" id="1745343.A0A2J6QKA4"/>
<proteinExistence type="predicted"/>
<dbReference type="InterPro" id="IPR044066">
    <property type="entry name" value="TRIAD_supradom"/>
</dbReference>
<dbReference type="SUPFAM" id="SSF57850">
    <property type="entry name" value="RING/U-box"/>
    <property type="match status" value="2"/>
</dbReference>
<dbReference type="OrthoDB" id="1431934at2759"/>
<evidence type="ECO:0000313" key="10">
    <source>
        <dbReference type="EMBL" id="PMD26698.1"/>
    </source>
</evidence>
<protein>
    <recommendedName>
        <fullName evidence="2">RBR-type E3 ubiquitin transferase</fullName>
        <ecNumber evidence="2">2.3.2.31</ecNumber>
    </recommendedName>
</protein>
<keyword evidence="3" id="KW-0808">Transferase</keyword>
<dbReference type="InterPro" id="IPR013083">
    <property type="entry name" value="Znf_RING/FYVE/PHD"/>
</dbReference>
<dbReference type="Gene3D" id="3.30.40.10">
    <property type="entry name" value="Zinc/RING finger domain, C3HC4 (zinc finger)"/>
    <property type="match status" value="1"/>
</dbReference>
<evidence type="ECO:0000259" key="9">
    <source>
        <dbReference type="PROSITE" id="PS51873"/>
    </source>
</evidence>
<evidence type="ECO:0000256" key="8">
    <source>
        <dbReference type="ARBA" id="ARBA00022833"/>
    </source>
</evidence>
<feature type="domain" description="RING-type" evidence="9">
    <location>
        <begin position="132"/>
        <end position="382"/>
    </location>
</feature>
<evidence type="ECO:0000256" key="6">
    <source>
        <dbReference type="ARBA" id="ARBA00022771"/>
    </source>
</evidence>
<reference evidence="10 11" key="1">
    <citation type="submission" date="2016-05" db="EMBL/GenBank/DDBJ databases">
        <title>A degradative enzymes factory behind the ericoid mycorrhizal symbiosis.</title>
        <authorList>
            <consortium name="DOE Joint Genome Institute"/>
            <person name="Martino E."/>
            <person name="Morin E."/>
            <person name="Grelet G."/>
            <person name="Kuo A."/>
            <person name="Kohler A."/>
            <person name="Daghino S."/>
            <person name="Barry K."/>
            <person name="Choi C."/>
            <person name="Cichocki N."/>
            <person name="Clum A."/>
            <person name="Copeland A."/>
            <person name="Hainaut M."/>
            <person name="Haridas S."/>
            <person name="Labutti K."/>
            <person name="Lindquist E."/>
            <person name="Lipzen A."/>
            <person name="Khouja H.-R."/>
            <person name="Murat C."/>
            <person name="Ohm R."/>
            <person name="Olson A."/>
            <person name="Spatafora J."/>
            <person name="Veneault-Fourrey C."/>
            <person name="Henrissat B."/>
            <person name="Grigoriev I."/>
            <person name="Martin F."/>
            <person name="Perotto S."/>
        </authorList>
    </citation>
    <scope>NUCLEOTIDE SEQUENCE [LARGE SCALE GENOMIC DNA]</scope>
    <source>
        <strain evidence="10 11">UAMH 7357</strain>
    </source>
</reference>
<dbReference type="GO" id="GO:0008270">
    <property type="term" value="F:zinc ion binding"/>
    <property type="evidence" value="ECO:0007669"/>
    <property type="project" value="UniProtKB-KW"/>
</dbReference>
<gene>
    <name evidence="10" type="ORF">NA56DRAFT_744026</name>
</gene>
<keyword evidence="11" id="KW-1185">Reference proteome</keyword>
<keyword evidence="5" id="KW-0677">Repeat</keyword>
<evidence type="ECO:0000256" key="7">
    <source>
        <dbReference type="ARBA" id="ARBA00022786"/>
    </source>
</evidence>
<dbReference type="InterPro" id="IPR002867">
    <property type="entry name" value="IBR_dom"/>
</dbReference>
<dbReference type="InterPro" id="IPR031127">
    <property type="entry name" value="E3_UB_ligase_RBR"/>
</dbReference>
<keyword evidence="7" id="KW-0833">Ubl conjugation pathway</keyword>
<dbReference type="Proteomes" id="UP000235672">
    <property type="component" value="Unassembled WGS sequence"/>
</dbReference>
<evidence type="ECO:0000256" key="2">
    <source>
        <dbReference type="ARBA" id="ARBA00012251"/>
    </source>
</evidence>
<evidence type="ECO:0000256" key="4">
    <source>
        <dbReference type="ARBA" id="ARBA00022723"/>
    </source>
</evidence>
<comment type="catalytic activity">
    <reaction evidence="1">
        <text>[E2 ubiquitin-conjugating enzyme]-S-ubiquitinyl-L-cysteine + [acceptor protein]-L-lysine = [E2 ubiquitin-conjugating enzyme]-L-cysteine + [acceptor protein]-N(6)-ubiquitinyl-L-lysine.</text>
        <dbReference type="EC" id="2.3.2.31"/>
    </reaction>
</comment>
<dbReference type="EC" id="2.3.2.31" evidence="2"/>
<keyword evidence="8" id="KW-0862">Zinc</keyword>
<dbReference type="GO" id="GO:0016567">
    <property type="term" value="P:protein ubiquitination"/>
    <property type="evidence" value="ECO:0007669"/>
    <property type="project" value="InterPro"/>
</dbReference>
<evidence type="ECO:0000256" key="3">
    <source>
        <dbReference type="ARBA" id="ARBA00022679"/>
    </source>
</evidence>
<dbReference type="Gene3D" id="1.20.120.1750">
    <property type="match status" value="1"/>
</dbReference>
<dbReference type="PROSITE" id="PS51873">
    <property type="entry name" value="TRIAD"/>
    <property type="match status" value="1"/>
</dbReference>
<dbReference type="GO" id="GO:0061630">
    <property type="term" value="F:ubiquitin protein ligase activity"/>
    <property type="evidence" value="ECO:0007669"/>
    <property type="project" value="UniProtKB-EC"/>
</dbReference>
<sequence>MDAEDFADWQLCWRVNLHFFKPVTKSLNCILCSKSFNYAVLDDQRSSFWVDGTRCSVGHRQTTQIESQADPSLGICATCDQMYMLDLLKGKHTCRREGCRRTVRVHEAEVKQMLASDQVLLNNFLALVKKHRVYECTIHGDEVEYETNPLNPVQTFKPPTPQCDHDRNVCDPCLTLTLESAIRGGRLQDLVCPDLECRKPISLDVIRSNSSADVFKIYNKQLALKAISKDEKFRWCTCGHGQIHGPGENNPEWNCLQCSKRHCYICKEQPSGTCDHLRVIDEQKRTKTNNQKKSAFRILSESAKKAEEARLRERQNEAGTEREKARTTKKCPKAGCCNRIERNGGCGHFTCGMCLTEFCWCCKVIWKNDSSPQHLVGCRIGIKTQLQKSSLDQTGYAVGWDKDEGYDLKLDEGLWLLSAHR</sequence>
<accession>A0A2J6QKA4</accession>
<dbReference type="PANTHER" id="PTHR11685">
    <property type="entry name" value="RBR FAMILY RING FINGER AND IBR DOMAIN-CONTAINING"/>
    <property type="match status" value="1"/>
</dbReference>
<name>A0A2J6QKA4_9HELO</name>
<evidence type="ECO:0000256" key="5">
    <source>
        <dbReference type="ARBA" id="ARBA00022737"/>
    </source>
</evidence>
<evidence type="ECO:0000313" key="11">
    <source>
        <dbReference type="Proteomes" id="UP000235672"/>
    </source>
</evidence>